<feature type="transmembrane region" description="Helical" evidence="7">
    <location>
        <begin position="82"/>
        <end position="99"/>
    </location>
</feature>
<dbReference type="GO" id="GO:0016020">
    <property type="term" value="C:membrane"/>
    <property type="evidence" value="ECO:0007669"/>
    <property type="project" value="UniProtKB-SubCell"/>
</dbReference>
<proteinExistence type="inferred from homology"/>
<name>A0AA45C548_9BACT</name>
<organism evidence="9 10">
    <name type="scientific">Oceanotoga teriensis</name>
    <dbReference type="NCBI Taxonomy" id="515440"/>
    <lineage>
        <taxon>Bacteria</taxon>
        <taxon>Thermotogati</taxon>
        <taxon>Thermotogota</taxon>
        <taxon>Thermotogae</taxon>
        <taxon>Petrotogales</taxon>
        <taxon>Petrotogaceae</taxon>
        <taxon>Oceanotoga</taxon>
    </lineage>
</organism>
<evidence type="ECO:0000313" key="10">
    <source>
        <dbReference type="Proteomes" id="UP000245921"/>
    </source>
</evidence>
<evidence type="ECO:0000256" key="5">
    <source>
        <dbReference type="ARBA" id="ARBA00022989"/>
    </source>
</evidence>
<keyword evidence="10" id="KW-1185">Reference proteome</keyword>
<keyword evidence="3" id="KW-0808">Transferase</keyword>
<comment type="similarity">
    <text evidence="2">Belongs to the bacterial sugar transferase family.</text>
</comment>
<evidence type="ECO:0000313" key="9">
    <source>
        <dbReference type="EMBL" id="PWJ88092.1"/>
    </source>
</evidence>
<dbReference type="Pfam" id="PF02397">
    <property type="entry name" value="Bac_transf"/>
    <property type="match status" value="1"/>
</dbReference>
<feature type="transmembrane region" description="Helical" evidence="7">
    <location>
        <begin position="241"/>
        <end position="267"/>
    </location>
</feature>
<evidence type="ECO:0000256" key="1">
    <source>
        <dbReference type="ARBA" id="ARBA00004141"/>
    </source>
</evidence>
<evidence type="ECO:0000259" key="8">
    <source>
        <dbReference type="Pfam" id="PF02397"/>
    </source>
</evidence>
<dbReference type="Proteomes" id="UP000245921">
    <property type="component" value="Unassembled WGS sequence"/>
</dbReference>
<feature type="domain" description="Bacterial sugar transferase" evidence="8">
    <location>
        <begin position="239"/>
        <end position="420"/>
    </location>
</feature>
<dbReference type="InterPro" id="IPR017475">
    <property type="entry name" value="EPS_sugar_tfrase"/>
</dbReference>
<dbReference type="NCBIfam" id="TIGR03025">
    <property type="entry name" value="EPS_sugtrans"/>
    <property type="match status" value="1"/>
</dbReference>
<keyword evidence="6 7" id="KW-0472">Membrane</keyword>
<dbReference type="PANTHER" id="PTHR30576:SF0">
    <property type="entry name" value="UNDECAPRENYL-PHOSPHATE N-ACETYLGALACTOSAMINYL 1-PHOSPHATE TRANSFERASE-RELATED"/>
    <property type="match status" value="1"/>
</dbReference>
<evidence type="ECO:0000256" key="7">
    <source>
        <dbReference type="SAM" id="Phobius"/>
    </source>
</evidence>
<evidence type="ECO:0000256" key="4">
    <source>
        <dbReference type="ARBA" id="ARBA00022692"/>
    </source>
</evidence>
<keyword evidence="5 7" id="KW-1133">Transmembrane helix</keyword>
<evidence type="ECO:0000256" key="2">
    <source>
        <dbReference type="ARBA" id="ARBA00006464"/>
    </source>
</evidence>
<comment type="subcellular location">
    <subcellularLocation>
        <location evidence="1">Membrane</location>
        <topology evidence="1">Multi-pass membrane protein</topology>
    </subcellularLocation>
</comment>
<dbReference type="RefSeq" id="WP_109606028.1">
    <property type="nucleotide sequence ID" value="NZ_JAMHJO010000002.1"/>
</dbReference>
<dbReference type="AlphaFoldDB" id="A0AA45C548"/>
<dbReference type="EMBL" id="QGGI01000020">
    <property type="protein sequence ID" value="PWJ88092.1"/>
    <property type="molecule type" value="Genomic_DNA"/>
</dbReference>
<feature type="transmembrane region" description="Helical" evidence="7">
    <location>
        <begin position="56"/>
        <end position="76"/>
    </location>
</feature>
<dbReference type="PANTHER" id="PTHR30576">
    <property type="entry name" value="COLANIC BIOSYNTHESIS UDP-GLUCOSE LIPID CARRIER TRANSFERASE"/>
    <property type="match status" value="1"/>
</dbReference>
<evidence type="ECO:0000256" key="3">
    <source>
        <dbReference type="ARBA" id="ARBA00022679"/>
    </source>
</evidence>
<evidence type="ECO:0000256" key="6">
    <source>
        <dbReference type="ARBA" id="ARBA00023136"/>
    </source>
</evidence>
<keyword evidence="4 7" id="KW-0812">Transmembrane</keyword>
<accession>A0AA45C548</accession>
<dbReference type="GO" id="GO:0016780">
    <property type="term" value="F:phosphotransferase activity, for other substituted phosphate groups"/>
    <property type="evidence" value="ECO:0007669"/>
    <property type="project" value="TreeGrafter"/>
</dbReference>
<feature type="transmembrane region" description="Helical" evidence="7">
    <location>
        <begin position="20"/>
        <end position="44"/>
    </location>
</feature>
<dbReference type="InterPro" id="IPR003362">
    <property type="entry name" value="Bact_transf"/>
</dbReference>
<reference evidence="9 10" key="1">
    <citation type="submission" date="2018-05" db="EMBL/GenBank/DDBJ databases">
        <title>Genomic Encyclopedia of Type Strains, Phase IV (KMG-IV): sequencing the most valuable type-strain genomes for metagenomic binning, comparative biology and taxonomic classification.</title>
        <authorList>
            <person name="Goeker M."/>
        </authorList>
    </citation>
    <scope>NUCLEOTIDE SEQUENCE [LARGE SCALE GENOMIC DNA]</scope>
    <source>
        <strain evidence="9 10">DSM 24906</strain>
    </source>
</reference>
<sequence length="426" mass="50098">MKRIVKFIDSIFVFGFNIAMGLNIVESVIVSFLVFIGIYAFRVYDIENMESMNETFIRVFAGNVISFVGITIFAIVFDYNLAKIYLFNLLFSLVLIPFLHKIEYYLYRKHAPVNKYLVIGREKEIGEVLSQISESTKGKMKFVEYINPSPQRFTMLMDDHYSLSLEDERTFNKILVTDPKLEKEIKFEIDNYKLQGVPVEYLPHIAEKTLKKIPLDVLCKFENYYKVEFEKQIENSPSKRMLDIITSVFLLIIFSPFMGLIYLGVLLEDGFPVVFKQRRIGERGKPFTLMKFRSLKHVPINKDNPNEGLEERVLKIGKFSRKTRLDESLQFINVLKGDMSIVGSRPEMPEFHYKMVDNIPYYMYRLNYKPGITGWAQINYKHTTTLEDYKIKTEYDLYYVKNRNLLLDIQIMMKTVETMLGMRGAR</sequence>
<gene>
    <name evidence="9" type="ORF">C7380_12030</name>
</gene>
<comment type="caution">
    <text evidence="9">The sequence shown here is derived from an EMBL/GenBank/DDBJ whole genome shotgun (WGS) entry which is preliminary data.</text>
</comment>
<protein>
    <submittedName>
        <fullName evidence="9">Exopolysaccharide biosynthesis polyprenyl glycosylphosphotransferase</fullName>
    </submittedName>
</protein>